<gene>
    <name evidence="1" type="ORF">STIAU_6309</name>
</gene>
<dbReference type="AlphaFoldDB" id="Q08VN1"/>
<evidence type="ECO:0000313" key="2">
    <source>
        <dbReference type="Proteomes" id="UP000032702"/>
    </source>
</evidence>
<protein>
    <submittedName>
        <fullName evidence="1">Uncharacterized protein</fullName>
    </submittedName>
</protein>
<accession>Q08VN1</accession>
<comment type="caution">
    <text evidence="1">The sequence shown here is derived from an EMBL/GenBank/DDBJ whole genome shotgun (WGS) entry which is preliminary data.</text>
</comment>
<feature type="non-terminal residue" evidence="1">
    <location>
        <position position="29"/>
    </location>
</feature>
<dbReference type="EMBL" id="AAMD01000112">
    <property type="protein sequence ID" value="EAU64563.1"/>
    <property type="molecule type" value="Genomic_DNA"/>
</dbReference>
<sequence>MDVLVALGQLPLQPVGARLVEAPGLERLG</sequence>
<evidence type="ECO:0000313" key="1">
    <source>
        <dbReference type="EMBL" id="EAU64563.1"/>
    </source>
</evidence>
<name>Q08VN1_STIAD</name>
<organism evidence="1 2">
    <name type="scientific">Stigmatella aurantiaca (strain DW4/3-1)</name>
    <dbReference type="NCBI Taxonomy" id="378806"/>
    <lineage>
        <taxon>Bacteria</taxon>
        <taxon>Pseudomonadati</taxon>
        <taxon>Myxococcota</taxon>
        <taxon>Myxococcia</taxon>
        <taxon>Myxococcales</taxon>
        <taxon>Cystobacterineae</taxon>
        <taxon>Archangiaceae</taxon>
        <taxon>Stigmatella</taxon>
    </lineage>
</organism>
<reference evidence="1 2" key="1">
    <citation type="submission" date="2006-04" db="EMBL/GenBank/DDBJ databases">
        <authorList>
            <person name="Nierman W.C."/>
        </authorList>
    </citation>
    <scope>NUCLEOTIDE SEQUENCE [LARGE SCALE GENOMIC DNA]</scope>
    <source>
        <strain evidence="1 2">DW4/3-1</strain>
    </source>
</reference>
<dbReference type="Proteomes" id="UP000032702">
    <property type="component" value="Unassembled WGS sequence"/>
</dbReference>
<proteinExistence type="predicted"/>